<comment type="caution">
    <text evidence="1">The sequence shown here is derived from an EMBL/GenBank/DDBJ whole genome shotgun (WGS) entry which is preliminary data.</text>
</comment>
<dbReference type="EMBL" id="LAZR01011902">
    <property type="protein sequence ID" value="KKM54500.1"/>
    <property type="molecule type" value="Genomic_DNA"/>
</dbReference>
<name>A0A0F9JAP8_9ZZZZ</name>
<protein>
    <submittedName>
        <fullName evidence="1">Uncharacterized protein</fullName>
    </submittedName>
</protein>
<evidence type="ECO:0000313" key="1">
    <source>
        <dbReference type="EMBL" id="KKM54500.1"/>
    </source>
</evidence>
<dbReference type="AlphaFoldDB" id="A0A0F9JAP8"/>
<gene>
    <name evidence="1" type="ORF">LCGC14_1553320</name>
</gene>
<accession>A0A0F9JAP8</accession>
<feature type="non-terminal residue" evidence="1">
    <location>
        <position position="249"/>
    </location>
</feature>
<sequence length="249" mass="28577">MATPLQLIKDKETEQSSLIDRWKVDSDLINNEPFIMEGPNKQPVPRVYNVTLPNAAIFYAKMVALIAGVSRKMTVNDPQKKMTDDEKADIINFSGDTEIEIDTLLNNENEPEAFTSHAGYFCSRGWSAEQILFRMEGEKLITDARPLDPRWFTFEAGKQGMEWGCSRMERSRLDILREFEEFKNKFSFRGNGKTAIVRDFYDKKKHHIHINDSSIVEEDTTYPDDPPFIVKAVDFGPMLKEKDAIKGKG</sequence>
<reference evidence="1" key="1">
    <citation type="journal article" date="2015" name="Nature">
        <title>Complex archaea that bridge the gap between prokaryotes and eukaryotes.</title>
        <authorList>
            <person name="Spang A."/>
            <person name="Saw J.H."/>
            <person name="Jorgensen S.L."/>
            <person name="Zaremba-Niedzwiedzka K."/>
            <person name="Martijn J."/>
            <person name="Lind A.E."/>
            <person name="van Eijk R."/>
            <person name="Schleper C."/>
            <person name="Guy L."/>
            <person name="Ettema T.J."/>
        </authorList>
    </citation>
    <scope>NUCLEOTIDE SEQUENCE</scope>
</reference>
<proteinExistence type="predicted"/>
<organism evidence="1">
    <name type="scientific">marine sediment metagenome</name>
    <dbReference type="NCBI Taxonomy" id="412755"/>
    <lineage>
        <taxon>unclassified sequences</taxon>
        <taxon>metagenomes</taxon>
        <taxon>ecological metagenomes</taxon>
    </lineage>
</organism>